<dbReference type="GO" id="GO:0005524">
    <property type="term" value="F:ATP binding"/>
    <property type="evidence" value="ECO:0007669"/>
    <property type="project" value="UniProtKB-UniRule"/>
</dbReference>
<comment type="caution">
    <text evidence="7">The sequence shown here is derived from an EMBL/GenBank/DDBJ whole genome shotgun (WGS) entry which is preliminary data.</text>
</comment>
<name>A0A7W7CGZ4_9PSEU</name>
<evidence type="ECO:0000259" key="6">
    <source>
        <dbReference type="PROSITE" id="PS51198"/>
    </source>
</evidence>
<sequence>MSTDEDLRTVELAREQEHVSMLYGRLDALRARAKTGLAKTLRESAGGSLSAGTERDVSAAHFNRQLAQYSAVEAGLCFGRLDYDNGEARHIGLIGIFDEDNEYEPLLMDWRAPAARPFYLATGANPLDVHRRRHIKTRMRKVVDIDDEVLDITADNKGRQSRHGDGLTGETVLLAALNASRTGRMKDIVQTIQGEQDRIIRADLSGVLVVQGGPGTGKTAVALHRAAYLLYTHRDMLTRRGVLIVGPNQTFLHYIGEVLPSLGETSVLMATMGELYPGVTATGQESPEAAAIKGSLDFLGVLKAAVKDRQQPPEEPIEILFERQPLVLKPADCRGIVSRGRRSRRLHNLARPLVERELLERLTSKVAGKLGREFLDRGDLADIRAELRAEDEVRAAMDQLWPVLTPEQLLRDLFSDPDRLERATPHLSEAERKLLLREPDAPWTPADVPLLDEAMELLGVDDRAEKARERKRQEQRRAYAQGVLDILDLDDDADPEMLMAYNLISAEQLADRYDEVDTRTAAERAATDRTWTFGHIIVDEAQELSPMAWRLLMRRSPSRSMTLVGDIAQTGDLAGANSWQDVLGPYVAERWKLTQLTVNYRTPREIMDIAAEVLAELPAGLTPPSSVRDSGHAPWSRRVDRGELAKQLADTVLRELAEIGEGRLGVIVPAAGLAELGEAVLEVVPGAALGESPELENQVVLMSTRQAKGLEFDGVLVVDPAEILAESPRGANDLYVALTRATQRLGVLHTAPLPPALRGLTQVEAS</sequence>
<dbReference type="Pfam" id="PF13538">
    <property type="entry name" value="UvrD_C_2"/>
    <property type="match status" value="1"/>
</dbReference>
<evidence type="ECO:0000256" key="4">
    <source>
        <dbReference type="ARBA" id="ARBA00022840"/>
    </source>
</evidence>
<keyword evidence="4 5" id="KW-0067">ATP-binding</keyword>
<dbReference type="PANTHER" id="PTHR11070">
    <property type="entry name" value="UVRD / RECB / PCRA DNA HELICASE FAMILY MEMBER"/>
    <property type="match status" value="1"/>
</dbReference>
<evidence type="ECO:0000256" key="3">
    <source>
        <dbReference type="ARBA" id="ARBA00022806"/>
    </source>
</evidence>
<feature type="binding site" evidence="5">
    <location>
        <begin position="212"/>
        <end position="219"/>
    </location>
    <ligand>
        <name>ATP</name>
        <dbReference type="ChEBI" id="CHEBI:30616"/>
    </ligand>
</feature>
<feature type="domain" description="UvrD-like helicase ATP-binding" evidence="6">
    <location>
        <begin position="191"/>
        <end position="603"/>
    </location>
</feature>
<accession>A0A7W7CGZ4</accession>
<reference evidence="7 8" key="1">
    <citation type="submission" date="2020-08" db="EMBL/GenBank/DDBJ databases">
        <title>Sequencing the genomes of 1000 actinobacteria strains.</title>
        <authorList>
            <person name="Klenk H.-P."/>
        </authorList>
    </citation>
    <scope>NUCLEOTIDE SEQUENCE [LARGE SCALE GENOMIC DNA]</scope>
    <source>
        <strain evidence="7 8">DSM 44230</strain>
    </source>
</reference>
<evidence type="ECO:0000313" key="7">
    <source>
        <dbReference type="EMBL" id="MBB4681014.1"/>
    </source>
</evidence>
<dbReference type="GO" id="GO:0043138">
    <property type="term" value="F:3'-5' DNA helicase activity"/>
    <property type="evidence" value="ECO:0007669"/>
    <property type="project" value="TreeGrafter"/>
</dbReference>
<protein>
    <submittedName>
        <fullName evidence="7">DNA helicase IV</fullName>
    </submittedName>
</protein>
<evidence type="ECO:0000313" key="8">
    <source>
        <dbReference type="Proteomes" id="UP000533598"/>
    </source>
</evidence>
<dbReference type="EMBL" id="JACHMH010000001">
    <property type="protein sequence ID" value="MBB4681014.1"/>
    <property type="molecule type" value="Genomic_DNA"/>
</dbReference>
<dbReference type="InterPro" id="IPR014016">
    <property type="entry name" value="UvrD-like_ATP-bd"/>
</dbReference>
<dbReference type="GO" id="GO:0005829">
    <property type="term" value="C:cytosol"/>
    <property type="evidence" value="ECO:0007669"/>
    <property type="project" value="TreeGrafter"/>
</dbReference>
<dbReference type="PROSITE" id="PS51198">
    <property type="entry name" value="UVRD_HELICASE_ATP_BIND"/>
    <property type="match status" value="1"/>
</dbReference>
<dbReference type="Proteomes" id="UP000533598">
    <property type="component" value="Unassembled WGS sequence"/>
</dbReference>
<dbReference type="InterPro" id="IPR000212">
    <property type="entry name" value="DNA_helicase_UvrD/REP"/>
</dbReference>
<dbReference type="GO" id="GO:0016787">
    <property type="term" value="F:hydrolase activity"/>
    <property type="evidence" value="ECO:0007669"/>
    <property type="project" value="UniProtKB-UniRule"/>
</dbReference>
<dbReference type="InterPro" id="IPR027417">
    <property type="entry name" value="P-loop_NTPase"/>
</dbReference>
<keyword evidence="2 5" id="KW-0378">Hydrolase</keyword>
<dbReference type="RefSeq" id="WP_425554136.1">
    <property type="nucleotide sequence ID" value="NZ_BAAAUI010000039.1"/>
</dbReference>
<evidence type="ECO:0000256" key="2">
    <source>
        <dbReference type="ARBA" id="ARBA00022801"/>
    </source>
</evidence>
<dbReference type="SUPFAM" id="SSF52540">
    <property type="entry name" value="P-loop containing nucleoside triphosphate hydrolases"/>
    <property type="match status" value="1"/>
</dbReference>
<evidence type="ECO:0000256" key="1">
    <source>
        <dbReference type="ARBA" id="ARBA00022741"/>
    </source>
</evidence>
<evidence type="ECO:0000256" key="5">
    <source>
        <dbReference type="PROSITE-ProRule" id="PRU00560"/>
    </source>
</evidence>
<organism evidence="7 8">
    <name type="scientific">Crossiella cryophila</name>
    <dbReference type="NCBI Taxonomy" id="43355"/>
    <lineage>
        <taxon>Bacteria</taxon>
        <taxon>Bacillati</taxon>
        <taxon>Actinomycetota</taxon>
        <taxon>Actinomycetes</taxon>
        <taxon>Pseudonocardiales</taxon>
        <taxon>Pseudonocardiaceae</taxon>
        <taxon>Crossiella</taxon>
    </lineage>
</organism>
<proteinExistence type="predicted"/>
<keyword evidence="8" id="KW-1185">Reference proteome</keyword>
<dbReference type="Gene3D" id="3.40.50.300">
    <property type="entry name" value="P-loop containing nucleotide triphosphate hydrolases"/>
    <property type="match status" value="3"/>
</dbReference>
<keyword evidence="1 5" id="KW-0547">Nucleotide-binding</keyword>
<keyword evidence="3 5" id="KW-0347">Helicase</keyword>
<dbReference type="InterPro" id="IPR027785">
    <property type="entry name" value="UvrD-like_helicase_C"/>
</dbReference>
<dbReference type="AlphaFoldDB" id="A0A7W7CGZ4"/>
<gene>
    <name evidence="7" type="ORF">HNR67_007132</name>
</gene>
<dbReference type="GO" id="GO:0003677">
    <property type="term" value="F:DNA binding"/>
    <property type="evidence" value="ECO:0007669"/>
    <property type="project" value="InterPro"/>
</dbReference>
<dbReference type="Pfam" id="PF13245">
    <property type="entry name" value="AAA_19"/>
    <property type="match status" value="1"/>
</dbReference>
<dbReference type="GO" id="GO:0000725">
    <property type="term" value="P:recombinational repair"/>
    <property type="evidence" value="ECO:0007669"/>
    <property type="project" value="TreeGrafter"/>
</dbReference>
<dbReference type="PANTHER" id="PTHR11070:SF45">
    <property type="entry name" value="DNA 3'-5' HELICASE"/>
    <property type="match status" value="1"/>
</dbReference>